<evidence type="ECO:0000256" key="1">
    <source>
        <dbReference type="ARBA" id="ARBA00004651"/>
    </source>
</evidence>
<keyword evidence="8" id="KW-1185">Reference proteome</keyword>
<keyword evidence="4 6" id="KW-1133">Transmembrane helix</keyword>
<proteinExistence type="predicted"/>
<reference evidence="7 8" key="1">
    <citation type="submission" date="2019-10" db="EMBL/GenBank/DDBJ databases">
        <authorList>
            <person name="Blom J."/>
        </authorList>
    </citation>
    <scope>NUCLEOTIDE SEQUENCE [LARGE SCALE GENOMIC DNA]</scope>
    <source>
        <strain evidence="7 8">ES3154-GLU</strain>
    </source>
</reference>
<protein>
    <submittedName>
        <fullName evidence="7">Ribonuclease BN</fullName>
    </submittedName>
</protein>
<evidence type="ECO:0000313" key="8">
    <source>
        <dbReference type="Proteomes" id="UP000419017"/>
    </source>
</evidence>
<feature type="transmembrane region" description="Helical" evidence="6">
    <location>
        <begin position="35"/>
        <end position="54"/>
    </location>
</feature>
<dbReference type="PANTHER" id="PTHR30213">
    <property type="entry name" value="INNER MEMBRANE PROTEIN YHJD"/>
    <property type="match status" value="1"/>
</dbReference>
<name>A0A6I8MAE1_9FUSO</name>
<evidence type="ECO:0000256" key="4">
    <source>
        <dbReference type="ARBA" id="ARBA00022989"/>
    </source>
</evidence>
<gene>
    <name evidence="7" type="ORF">OMES3154_00571</name>
</gene>
<keyword evidence="2" id="KW-1003">Cell membrane</keyword>
<evidence type="ECO:0000313" key="7">
    <source>
        <dbReference type="EMBL" id="VWL85288.1"/>
    </source>
</evidence>
<organism evidence="7 8">
    <name type="scientific">Oceanivirga miroungae</name>
    <dbReference type="NCBI Taxonomy" id="1130046"/>
    <lineage>
        <taxon>Bacteria</taxon>
        <taxon>Fusobacteriati</taxon>
        <taxon>Fusobacteriota</taxon>
        <taxon>Fusobacteriia</taxon>
        <taxon>Fusobacteriales</taxon>
        <taxon>Leptotrichiaceae</taxon>
        <taxon>Oceanivirga</taxon>
    </lineage>
</organism>
<accession>A0A6I8MAE1</accession>
<evidence type="ECO:0000256" key="6">
    <source>
        <dbReference type="SAM" id="Phobius"/>
    </source>
</evidence>
<dbReference type="AlphaFoldDB" id="A0A6I8MAE1"/>
<evidence type="ECO:0000256" key="2">
    <source>
        <dbReference type="ARBA" id="ARBA00022475"/>
    </source>
</evidence>
<dbReference type="Pfam" id="PF03631">
    <property type="entry name" value="Virul_fac_BrkB"/>
    <property type="match status" value="1"/>
</dbReference>
<keyword evidence="3 6" id="KW-0812">Transmembrane</keyword>
<feature type="transmembrane region" description="Helical" evidence="6">
    <location>
        <begin position="208"/>
        <end position="232"/>
    </location>
</feature>
<evidence type="ECO:0000256" key="3">
    <source>
        <dbReference type="ARBA" id="ARBA00022692"/>
    </source>
</evidence>
<dbReference type="EMBL" id="CABWIB010000001">
    <property type="protein sequence ID" value="VWL85288.1"/>
    <property type="molecule type" value="Genomic_DNA"/>
</dbReference>
<feature type="transmembrane region" description="Helical" evidence="6">
    <location>
        <begin position="238"/>
        <end position="263"/>
    </location>
</feature>
<dbReference type="InterPro" id="IPR017039">
    <property type="entry name" value="Virul_fac_BrkB"/>
</dbReference>
<dbReference type="PANTHER" id="PTHR30213:SF0">
    <property type="entry name" value="UPF0761 MEMBRANE PROTEIN YIHY"/>
    <property type="match status" value="1"/>
</dbReference>
<dbReference type="RefSeq" id="WP_156683296.1">
    <property type="nucleotide sequence ID" value="NZ_CABWIB010000001.1"/>
</dbReference>
<feature type="transmembrane region" description="Helical" evidence="6">
    <location>
        <begin position="176"/>
        <end position="196"/>
    </location>
</feature>
<sequence>MKKVSNIFIKTIKGLTNVILKNFINTDILMLSNDLTYVSLISIFPLLAIILGFTKGFGLDIYILNKINSIVPTSEKQLNFILDITRKLLDSLSTNLLAGIGIIIVFWTVIALFQRIVYAFNRIWKTNYKQSLVKSYMLYISLVILIPVIVILFVATNDKITQFAIDKDYFNFYTVGLIKLFKFLFIVIFLTFMYQAIPNTKVTFRSSVISAVVVSFVLYILSNFYTVLIVSISRYNAIYGSLAFVPLFLLWIKYLWVVVLVGAQMSYAMDTNFEITVEDISIRDKKNICILIMNSVIENFLNNKGNCSIEDLAARISVNKTALIICINILEELGYVILKEEFYKTTVILNKNPEIVNLDMFVRDFEKLSDEEEIFNDTFDTSQSEKIDKALEPKDNKLIKDILK</sequence>
<evidence type="ECO:0000256" key="5">
    <source>
        <dbReference type="ARBA" id="ARBA00023136"/>
    </source>
</evidence>
<dbReference type="NCBIfam" id="TIGR00765">
    <property type="entry name" value="yihY_not_rbn"/>
    <property type="match status" value="1"/>
</dbReference>
<feature type="transmembrane region" description="Helical" evidence="6">
    <location>
        <begin position="96"/>
        <end position="116"/>
    </location>
</feature>
<comment type="subcellular location">
    <subcellularLocation>
        <location evidence="1">Cell membrane</location>
        <topology evidence="1">Multi-pass membrane protein</topology>
    </subcellularLocation>
</comment>
<dbReference type="GO" id="GO:0005886">
    <property type="term" value="C:plasma membrane"/>
    <property type="evidence" value="ECO:0007669"/>
    <property type="project" value="UniProtKB-SubCell"/>
</dbReference>
<feature type="transmembrane region" description="Helical" evidence="6">
    <location>
        <begin position="136"/>
        <end position="156"/>
    </location>
</feature>
<dbReference type="Proteomes" id="UP000419017">
    <property type="component" value="Unassembled WGS sequence"/>
</dbReference>
<keyword evidence="5 6" id="KW-0472">Membrane</keyword>